<keyword evidence="2" id="KW-1133">Transmembrane helix</keyword>
<evidence type="ECO:0000256" key="1">
    <source>
        <dbReference type="SAM" id="MobiDB-lite"/>
    </source>
</evidence>
<gene>
    <name evidence="3" type="ORF">FDP41_012136</name>
</gene>
<feature type="compositionally biased region" description="Low complexity" evidence="1">
    <location>
        <begin position="203"/>
        <end position="219"/>
    </location>
</feature>
<sequence>MNFLNRVLENQAKLFNLFLLSFGMANETTSDDRASTTSTTTPQQQHDFSQTPLSKVFKEVFANGTFHSDVMIQYIVDGFSQFKSDAQTFINSVYWREEYWLQGVIAMHIVLLTCIIIWRKNMNMQALLFALICVMTYLSETLNRWCNSNWQLFSTMNYFDGRGFFVAVVYAFPLLFLLFIIVMNMIITSAQMVIKVKRRQLQRQQRQNNRSTNNAQSSSKNRTEGSTQSTSQQ</sequence>
<dbReference type="Pfam" id="PF14770">
    <property type="entry name" value="TMEM18"/>
    <property type="match status" value="1"/>
</dbReference>
<proteinExistence type="predicted"/>
<dbReference type="Gene3D" id="1.20.1070.10">
    <property type="entry name" value="Rhodopsin 7-helix transmembrane proteins"/>
    <property type="match status" value="1"/>
</dbReference>
<evidence type="ECO:0000313" key="4">
    <source>
        <dbReference type="Proteomes" id="UP000444721"/>
    </source>
</evidence>
<comment type="caution">
    <text evidence="3">The sequence shown here is derived from an EMBL/GenBank/DDBJ whole genome shotgun (WGS) entry which is preliminary data.</text>
</comment>
<feature type="region of interest" description="Disordered" evidence="1">
    <location>
        <begin position="203"/>
        <end position="233"/>
    </location>
</feature>
<keyword evidence="2" id="KW-0472">Membrane</keyword>
<dbReference type="OrthoDB" id="411535at2759"/>
<evidence type="ECO:0000313" key="3">
    <source>
        <dbReference type="EMBL" id="KAF0981479.1"/>
    </source>
</evidence>
<keyword evidence="4" id="KW-1185">Reference proteome</keyword>
<dbReference type="EMBL" id="VFQX01000013">
    <property type="protein sequence ID" value="KAF0981479.1"/>
    <property type="molecule type" value="Genomic_DNA"/>
</dbReference>
<reference evidence="3 4" key="1">
    <citation type="journal article" date="2019" name="Sci. Rep.">
        <title>Nanopore sequencing improves the draft genome of the human pathogenic amoeba Naegleria fowleri.</title>
        <authorList>
            <person name="Liechti N."/>
            <person name="Schurch N."/>
            <person name="Bruggmann R."/>
            <person name="Wittwer M."/>
        </authorList>
    </citation>
    <scope>NUCLEOTIDE SEQUENCE [LARGE SCALE GENOMIC DNA]</scope>
    <source>
        <strain evidence="3 4">ATCC 30894</strain>
    </source>
</reference>
<organism evidence="3 4">
    <name type="scientific">Naegleria fowleri</name>
    <name type="common">Brain eating amoeba</name>
    <dbReference type="NCBI Taxonomy" id="5763"/>
    <lineage>
        <taxon>Eukaryota</taxon>
        <taxon>Discoba</taxon>
        <taxon>Heterolobosea</taxon>
        <taxon>Tetramitia</taxon>
        <taxon>Eutetramitia</taxon>
        <taxon>Vahlkampfiidae</taxon>
        <taxon>Naegleria</taxon>
    </lineage>
</organism>
<dbReference type="RefSeq" id="XP_044566192.1">
    <property type="nucleotide sequence ID" value="XM_044702622.1"/>
</dbReference>
<feature type="transmembrane region" description="Helical" evidence="2">
    <location>
        <begin position="126"/>
        <end position="145"/>
    </location>
</feature>
<dbReference type="InterPro" id="IPR026721">
    <property type="entry name" value="TMEM18"/>
</dbReference>
<feature type="transmembrane region" description="Helical" evidence="2">
    <location>
        <begin position="165"/>
        <end position="194"/>
    </location>
</feature>
<accession>A0A6A5C885</accession>
<dbReference type="VEuPathDB" id="AmoebaDB:NfTy_038310"/>
<dbReference type="GeneID" id="68119351"/>
<dbReference type="AlphaFoldDB" id="A0A6A5C885"/>
<protein>
    <submittedName>
        <fullName evidence="3">Uncharacterized protein</fullName>
    </submittedName>
</protein>
<dbReference type="OMA" id="FGMANET"/>
<feature type="transmembrane region" description="Helical" evidence="2">
    <location>
        <begin position="99"/>
        <end position="119"/>
    </location>
</feature>
<dbReference type="Proteomes" id="UP000444721">
    <property type="component" value="Unassembled WGS sequence"/>
</dbReference>
<dbReference type="VEuPathDB" id="AmoebaDB:NF0046520"/>
<evidence type="ECO:0000256" key="2">
    <source>
        <dbReference type="SAM" id="Phobius"/>
    </source>
</evidence>
<keyword evidence="2" id="KW-0812">Transmembrane</keyword>
<feature type="compositionally biased region" description="Polar residues" evidence="1">
    <location>
        <begin position="224"/>
        <end position="233"/>
    </location>
</feature>
<dbReference type="VEuPathDB" id="AmoebaDB:FDP41_012136"/>
<name>A0A6A5C885_NAEFO</name>